<keyword evidence="2 6" id="KW-0819">tRNA processing</keyword>
<dbReference type="PANTHER" id="PTHR43033:SF1">
    <property type="entry name" value="TRNA(ILE)-LYSIDINE SYNTHASE-RELATED"/>
    <property type="match status" value="1"/>
</dbReference>
<keyword evidence="9" id="KW-1185">Reference proteome</keyword>
<dbReference type="Pfam" id="PF01171">
    <property type="entry name" value="ATP_bind_3"/>
    <property type="match status" value="1"/>
</dbReference>
<keyword evidence="1 6" id="KW-0436">Ligase</keyword>
<feature type="domain" description="tRNA(Ile)-lysidine/2-thiocytidine synthase N-terminal" evidence="7">
    <location>
        <begin position="15"/>
        <end position="190"/>
    </location>
</feature>
<dbReference type="OrthoDB" id="5289653at2"/>
<dbReference type="GO" id="GO:0005524">
    <property type="term" value="F:ATP binding"/>
    <property type="evidence" value="ECO:0007669"/>
    <property type="project" value="UniProtKB-KW"/>
</dbReference>
<evidence type="ECO:0000256" key="4">
    <source>
        <dbReference type="ARBA" id="ARBA00022840"/>
    </source>
</evidence>
<dbReference type="NCBIfam" id="TIGR02432">
    <property type="entry name" value="lysidine_TilS_N"/>
    <property type="match status" value="1"/>
</dbReference>
<dbReference type="GO" id="GO:0032267">
    <property type="term" value="F:tRNA(Ile)-lysidine synthase activity"/>
    <property type="evidence" value="ECO:0007669"/>
    <property type="project" value="UniProtKB-EC"/>
</dbReference>
<proteinExistence type="inferred from homology"/>
<keyword evidence="6" id="KW-0963">Cytoplasm</keyword>
<evidence type="ECO:0000313" key="9">
    <source>
        <dbReference type="Proteomes" id="UP000069632"/>
    </source>
</evidence>
<dbReference type="Gene3D" id="3.40.50.620">
    <property type="entry name" value="HUPs"/>
    <property type="match status" value="1"/>
</dbReference>
<dbReference type="EMBL" id="FIZP01000003">
    <property type="protein sequence ID" value="CZE47324.1"/>
    <property type="molecule type" value="Genomic_DNA"/>
</dbReference>
<comment type="caution">
    <text evidence="6">Lacks conserved residue(s) required for the propagation of feature annotation.</text>
</comment>
<dbReference type="GO" id="GO:0006400">
    <property type="term" value="P:tRNA modification"/>
    <property type="evidence" value="ECO:0007669"/>
    <property type="project" value="UniProtKB-UniRule"/>
</dbReference>
<evidence type="ECO:0000256" key="3">
    <source>
        <dbReference type="ARBA" id="ARBA00022741"/>
    </source>
</evidence>
<evidence type="ECO:0000259" key="7">
    <source>
        <dbReference type="Pfam" id="PF01171"/>
    </source>
</evidence>
<comment type="subcellular location">
    <subcellularLocation>
        <location evidence="6">Cytoplasm</location>
    </subcellularLocation>
</comment>
<dbReference type="GO" id="GO:0005737">
    <property type="term" value="C:cytoplasm"/>
    <property type="evidence" value="ECO:0007669"/>
    <property type="project" value="UniProtKB-SubCell"/>
</dbReference>
<evidence type="ECO:0000313" key="8">
    <source>
        <dbReference type="EMBL" id="CZE47324.1"/>
    </source>
</evidence>
<gene>
    <name evidence="6 8" type="primary">tilS</name>
    <name evidence="8" type="ORF">ERS672216_00822</name>
</gene>
<dbReference type="InterPro" id="IPR012795">
    <property type="entry name" value="tRNA_Ile_lys_synt_N"/>
</dbReference>
<dbReference type="EC" id="6.3.4.19" evidence="6"/>
<dbReference type="RefSeq" id="WP_075540132.1">
    <property type="nucleotide sequence ID" value="NZ_CP053844.1"/>
</dbReference>
<keyword evidence="4" id="KW-0067">ATP-binding</keyword>
<dbReference type="SUPFAM" id="SSF52402">
    <property type="entry name" value="Adenine nucleotide alpha hydrolases-like"/>
    <property type="match status" value="1"/>
</dbReference>
<evidence type="ECO:0000256" key="6">
    <source>
        <dbReference type="HAMAP-Rule" id="MF_01161"/>
    </source>
</evidence>
<protein>
    <recommendedName>
        <fullName evidence="6">tRNA(Ile)-lysidine synthase</fullName>
        <ecNumber evidence="6">6.3.4.19</ecNumber>
    </recommendedName>
    <alternativeName>
        <fullName evidence="6">tRNA(Ile)-2-lysyl-cytidine synthase</fullName>
    </alternativeName>
    <alternativeName>
        <fullName evidence="6">tRNA(Ile)-lysidine synthetase</fullName>
    </alternativeName>
</protein>
<evidence type="ECO:0000256" key="1">
    <source>
        <dbReference type="ARBA" id="ARBA00022598"/>
    </source>
</evidence>
<reference evidence="8 9" key="1">
    <citation type="submission" date="2016-02" db="EMBL/GenBank/DDBJ databases">
        <authorList>
            <consortium name="Pathogen Informatics"/>
        </authorList>
    </citation>
    <scope>NUCLEOTIDE SEQUENCE [LARGE SCALE GENOMIC DNA]</scope>
    <source>
        <strain evidence="8 9">RC20</strain>
    </source>
</reference>
<evidence type="ECO:0000256" key="2">
    <source>
        <dbReference type="ARBA" id="ARBA00022694"/>
    </source>
</evidence>
<comment type="similarity">
    <text evidence="6">Belongs to the tRNA(Ile)-lysidine synthase family.</text>
</comment>
<dbReference type="PANTHER" id="PTHR43033">
    <property type="entry name" value="TRNA(ILE)-LYSIDINE SYNTHASE-RELATED"/>
    <property type="match status" value="1"/>
</dbReference>
<dbReference type="Proteomes" id="UP000069632">
    <property type="component" value="Unassembled WGS sequence"/>
</dbReference>
<accession>A0A128EEJ2</accession>
<dbReference type="InterPro" id="IPR012094">
    <property type="entry name" value="tRNA_Ile_lys_synt"/>
</dbReference>
<dbReference type="AlphaFoldDB" id="A0A128EEJ2"/>
<sequence length="321" mass="37270">MLNQQALDALKGKKALLAFSYGVDSTALFYLLEEKGVEFDLALVNYNSRKNSLTEELEARSLAAKFNKQIYIKSLNLSLQNSSNFEKTARDLRYQFFDEICLEFSYTHLITAHQLNDLFEWFLMRFSKGSGLVNLVGMSVVDKRQNYTIVRPLLDTSKDEIKAFLHSQKLKYFIDSSNSNTKFERNFIRESFSDKFVAKFSSGVKKSFEFLRSEKDILEGEFIYQDSEFFIVKNSPNAMNLIDKAAKKFGVVMSQKQRLEAKKECVISAKFSISYTKDRVFIAPYITPVMTKKFKETCRVKKVPKLLRGYISTRQKLLEFF</sequence>
<evidence type="ECO:0000256" key="5">
    <source>
        <dbReference type="ARBA" id="ARBA00048539"/>
    </source>
</evidence>
<comment type="catalytic activity">
    <reaction evidence="5 6">
        <text>cytidine(34) in tRNA(Ile2) + L-lysine + ATP = lysidine(34) in tRNA(Ile2) + AMP + diphosphate + H(+)</text>
        <dbReference type="Rhea" id="RHEA:43744"/>
        <dbReference type="Rhea" id="RHEA-COMP:10625"/>
        <dbReference type="Rhea" id="RHEA-COMP:10670"/>
        <dbReference type="ChEBI" id="CHEBI:15378"/>
        <dbReference type="ChEBI" id="CHEBI:30616"/>
        <dbReference type="ChEBI" id="CHEBI:32551"/>
        <dbReference type="ChEBI" id="CHEBI:33019"/>
        <dbReference type="ChEBI" id="CHEBI:82748"/>
        <dbReference type="ChEBI" id="CHEBI:83665"/>
        <dbReference type="ChEBI" id="CHEBI:456215"/>
        <dbReference type="EC" id="6.3.4.19"/>
    </reaction>
</comment>
<dbReference type="InterPro" id="IPR014729">
    <property type="entry name" value="Rossmann-like_a/b/a_fold"/>
</dbReference>
<dbReference type="CDD" id="cd01992">
    <property type="entry name" value="TilS_N"/>
    <property type="match status" value="1"/>
</dbReference>
<name>A0A128EEJ2_9BACT</name>
<comment type="function">
    <text evidence="6">Ligates lysine onto the cytidine present at position 34 of the AUA codon-specific tRNA(Ile) that contains the anticodon CAU, in an ATP-dependent manner. Cytidine is converted to lysidine, thus changing the amino acid specificity of the tRNA from methionine to isoleucine.</text>
</comment>
<dbReference type="InterPro" id="IPR011063">
    <property type="entry name" value="TilS/TtcA_N"/>
</dbReference>
<dbReference type="HAMAP" id="MF_01161">
    <property type="entry name" value="tRNA_Ile_lys_synt"/>
    <property type="match status" value="1"/>
</dbReference>
<keyword evidence="3" id="KW-0547">Nucleotide-binding</keyword>
<organism evidence="8 9">
    <name type="scientific">Campylobacter geochelonis</name>
    <dbReference type="NCBI Taxonomy" id="1780362"/>
    <lineage>
        <taxon>Bacteria</taxon>
        <taxon>Pseudomonadati</taxon>
        <taxon>Campylobacterota</taxon>
        <taxon>Epsilonproteobacteria</taxon>
        <taxon>Campylobacterales</taxon>
        <taxon>Campylobacteraceae</taxon>
        <taxon>Campylobacter</taxon>
    </lineage>
</organism>